<evidence type="ECO:0000313" key="1">
    <source>
        <dbReference type="EMBL" id="CAF1002146.1"/>
    </source>
</evidence>
<evidence type="ECO:0000313" key="3">
    <source>
        <dbReference type="Proteomes" id="UP000677228"/>
    </source>
</evidence>
<name>A0A8S2DTY0_9BILA</name>
<gene>
    <name evidence="1" type="ORF">OVA965_LOCUS14613</name>
    <name evidence="2" type="ORF">TMI583_LOCUS14619</name>
</gene>
<proteinExistence type="predicted"/>
<dbReference type="AlphaFoldDB" id="A0A8S2DTY0"/>
<accession>A0A8S2DTY0</accession>
<dbReference type="EMBL" id="CAJOBA010006393">
    <property type="protein sequence ID" value="CAF3771557.1"/>
    <property type="molecule type" value="Genomic_DNA"/>
</dbReference>
<dbReference type="EMBL" id="CAJNOK010006384">
    <property type="protein sequence ID" value="CAF1002146.1"/>
    <property type="molecule type" value="Genomic_DNA"/>
</dbReference>
<dbReference type="Proteomes" id="UP000682733">
    <property type="component" value="Unassembled WGS sequence"/>
</dbReference>
<comment type="caution">
    <text evidence="1">The sequence shown here is derived from an EMBL/GenBank/DDBJ whole genome shotgun (WGS) entry which is preliminary data.</text>
</comment>
<reference evidence="1" key="1">
    <citation type="submission" date="2021-02" db="EMBL/GenBank/DDBJ databases">
        <authorList>
            <person name="Nowell W R."/>
        </authorList>
    </citation>
    <scope>NUCLEOTIDE SEQUENCE</scope>
</reference>
<dbReference type="Proteomes" id="UP000677228">
    <property type="component" value="Unassembled WGS sequence"/>
</dbReference>
<organism evidence="1 3">
    <name type="scientific">Didymodactylos carnosus</name>
    <dbReference type="NCBI Taxonomy" id="1234261"/>
    <lineage>
        <taxon>Eukaryota</taxon>
        <taxon>Metazoa</taxon>
        <taxon>Spiralia</taxon>
        <taxon>Gnathifera</taxon>
        <taxon>Rotifera</taxon>
        <taxon>Eurotatoria</taxon>
        <taxon>Bdelloidea</taxon>
        <taxon>Philodinida</taxon>
        <taxon>Philodinidae</taxon>
        <taxon>Didymodactylos</taxon>
    </lineage>
</organism>
<evidence type="ECO:0000313" key="2">
    <source>
        <dbReference type="EMBL" id="CAF3771557.1"/>
    </source>
</evidence>
<sequence>MGSVICRDENSFICDSRTVEVTRKNTFGHLGKSILHDILDVPLPISILCDYTHVTLLRHFRDVVKSVSYSLSPAIRKKIDYHLREQTFPHYFNRKLRGIEDLSHIKATEMKNLLLYGFIPHFFTFFTAEQISYISLLICGIRCLHSNKIFGEETSVIGAQLLTAYYQQHSSYIQHNENFVLHLHEHYGQIHTLHASLST</sequence>
<protein>
    <submittedName>
        <fullName evidence="1">Uncharacterized protein</fullName>
    </submittedName>
</protein>